<comment type="caution">
    <text evidence="1">The sequence shown here is derived from an EMBL/GenBank/DDBJ whole genome shotgun (WGS) entry which is preliminary data.</text>
</comment>
<dbReference type="Pfam" id="PF03641">
    <property type="entry name" value="Lysine_decarbox"/>
    <property type="match status" value="1"/>
</dbReference>
<proteinExistence type="predicted"/>
<dbReference type="NCBIfam" id="TIGR00730">
    <property type="entry name" value="Rossman fold protein, TIGR00730 family"/>
    <property type="match status" value="1"/>
</dbReference>
<accession>J9H1U2</accession>
<dbReference type="SUPFAM" id="SSF102405">
    <property type="entry name" value="MCP/YpsA-like"/>
    <property type="match status" value="1"/>
</dbReference>
<organism evidence="1">
    <name type="scientific">gut metagenome</name>
    <dbReference type="NCBI Taxonomy" id="749906"/>
    <lineage>
        <taxon>unclassified sequences</taxon>
        <taxon>metagenomes</taxon>
        <taxon>organismal metagenomes</taxon>
    </lineage>
</organism>
<dbReference type="PANTHER" id="PTHR31223">
    <property type="entry name" value="LOG FAMILY PROTEIN YJL055W"/>
    <property type="match status" value="1"/>
</dbReference>
<dbReference type="AlphaFoldDB" id="J9H1U2"/>
<dbReference type="InterPro" id="IPR005269">
    <property type="entry name" value="LOG"/>
</dbReference>
<dbReference type="EMBL" id="AMCI01000885">
    <property type="protein sequence ID" value="EJX07420.1"/>
    <property type="molecule type" value="Genomic_DNA"/>
</dbReference>
<dbReference type="PANTHER" id="PTHR31223:SF70">
    <property type="entry name" value="LOG FAMILY PROTEIN YJL055W"/>
    <property type="match status" value="1"/>
</dbReference>
<gene>
    <name evidence="1" type="ORF">EVA_04478</name>
</gene>
<dbReference type="GO" id="GO:0009691">
    <property type="term" value="P:cytokinin biosynthetic process"/>
    <property type="evidence" value="ECO:0007669"/>
    <property type="project" value="InterPro"/>
</dbReference>
<reference evidence="1" key="1">
    <citation type="journal article" date="2012" name="PLoS ONE">
        <title>Gene sets for utilization of primary and secondary nutrition supplies in the distal gut of endangered iberian lynx.</title>
        <authorList>
            <person name="Alcaide M."/>
            <person name="Messina E."/>
            <person name="Richter M."/>
            <person name="Bargiela R."/>
            <person name="Peplies J."/>
            <person name="Huws S.A."/>
            <person name="Newbold C.J."/>
            <person name="Golyshin P.N."/>
            <person name="Simon M.A."/>
            <person name="Lopez G."/>
            <person name="Yakimov M.M."/>
            <person name="Ferrer M."/>
        </authorList>
    </citation>
    <scope>NUCLEOTIDE SEQUENCE</scope>
</reference>
<name>J9H1U2_9ZZZZ</name>
<evidence type="ECO:0000313" key="1">
    <source>
        <dbReference type="EMBL" id="EJX07420.1"/>
    </source>
</evidence>
<dbReference type="InterPro" id="IPR031100">
    <property type="entry name" value="LOG_fam"/>
</dbReference>
<protein>
    <submittedName>
        <fullName evidence="1">Lysine decarboxylase</fullName>
    </submittedName>
</protein>
<dbReference type="GO" id="GO:0005829">
    <property type="term" value="C:cytosol"/>
    <property type="evidence" value="ECO:0007669"/>
    <property type="project" value="TreeGrafter"/>
</dbReference>
<dbReference type="GO" id="GO:0016799">
    <property type="term" value="F:hydrolase activity, hydrolyzing N-glycosyl compounds"/>
    <property type="evidence" value="ECO:0007669"/>
    <property type="project" value="TreeGrafter"/>
</dbReference>
<dbReference type="Gene3D" id="3.40.50.450">
    <property type="match status" value="1"/>
</dbReference>
<sequence length="178" mass="20015">MDKIAIFCSASDEIDPVYFEKARELGVWMGQNKKTLIYGGANVGLMECVARAAKENGCPTVLGVVPTKLEQRGRVSDVLDVTFRTDNLSDRKEVMLNEADVLVALPGGVGTLDEVFTVMAAATLDYHRKQVIFYNIDGFWDDILHFLDSLETRHFAHQPLNRFYAVANDWNELTELLK</sequence>